<feature type="domain" description="HTH merR-type" evidence="5">
    <location>
        <begin position="5"/>
        <end position="74"/>
    </location>
</feature>
<dbReference type="AlphaFoldDB" id="A0A512E2J5"/>
<keyword evidence="3" id="KW-0804">Transcription</keyword>
<keyword evidence="1" id="KW-0805">Transcription regulation</keyword>
<name>A0A512E2J5_9PROT</name>
<evidence type="ECO:0000313" key="7">
    <source>
        <dbReference type="Proteomes" id="UP000321523"/>
    </source>
</evidence>
<accession>A0A512E2J5</accession>
<protein>
    <submittedName>
        <fullName evidence="6">MerR family transcriptional regulator</fullName>
    </submittedName>
</protein>
<keyword evidence="7" id="KW-1185">Reference proteome</keyword>
<dbReference type="Gene3D" id="1.10.1660.10">
    <property type="match status" value="1"/>
</dbReference>
<evidence type="ECO:0000256" key="2">
    <source>
        <dbReference type="ARBA" id="ARBA00023125"/>
    </source>
</evidence>
<dbReference type="PANTHER" id="PTHR30204:SF92">
    <property type="entry name" value="HTH-TYPE TRANSCRIPTIONAL REGULATOR ZNTR"/>
    <property type="match status" value="1"/>
</dbReference>
<dbReference type="SUPFAM" id="SSF46955">
    <property type="entry name" value="Putative DNA-binding domain"/>
    <property type="match status" value="1"/>
</dbReference>
<dbReference type="SMART" id="SM00422">
    <property type="entry name" value="HTH_MERR"/>
    <property type="match status" value="1"/>
</dbReference>
<dbReference type="InterPro" id="IPR000551">
    <property type="entry name" value="MerR-type_HTH_dom"/>
</dbReference>
<dbReference type="GO" id="GO:0003700">
    <property type="term" value="F:DNA-binding transcription factor activity"/>
    <property type="evidence" value="ECO:0007669"/>
    <property type="project" value="InterPro"/>
</dbReference>
<dbReference type="InterPro" id="IPR015358">
    <property type="entry name" value="Tscrpt_reg_MerR_DNA-bd"/>
</dbReference>
<reference evidence="6 7" key="1">
    <citation type="submission" date="2019-07" db="EMBL/GenBank/DDBJ databases">
        <title>Whole genome shotgun sequence of Skermanella aerolata NBRC 106429.</title>
        <authorList>
            <person name="Hosoyama A."/>
            <person name="Uohara A."/>
            <person name="Ohji S."/>
            <person name="Ichikawa N."/>
        </authorList>
    </citation>
    <scope>NUCLEOTIDE SEQUENCE [LARGE SCALE GENOMIC DNA]</scope>
    <source>
        <strain evidence="6 7">NBRC 106429</strain>
    </source>
</reference>
<keyword evidence="4" id="KW-0175">Coiled coil</keyword>
<dbReference type="Pfam" id="PF00376">
    <property type="entry name" value="MerR"/>
    <property type="match status" value="1"/>
</dbReference>
<sequence>MTSVDHTIGTLGKLTGVNIETIRYYERIGLLPEPARTSGNYRVYGDTHVRRLTFIRKARDLGFPIETVRRMLALSDQPDRPCAEVDALVVEQMREVERKLADLERLRTELDRLARQCRGGLVSDCRIIEALSP</sequence>
<dbReference type="GO" id="GO:0003677">
    <property type="term" value="F:DNA binding"/>
    <property type="evidence" value="ECO:0007669"/>
    <property type="project" value="UniProtKB-KW"/>
</dbReference>
<feature type="coiled-coil region" evidence="4">
    <location>
        <begin position="89"/>
        <end position="116"/>
    </location>
</feature>
<organism evidence="6 7">
    <name type="scientific">Skermanella aerolata</name>
    <dbReference type="NCBI Taxonomy" id="393310"/>
    <lineage>
        <taxon>Bacteria</taxon>
        <taxon>Pseudomonadati</taxon>
        <taxon>Pseudomonadota</taxon>
        <taxon>Alphaproteobacteria</taxon>
        <taxon>Rhodospirillales</taxon>
        <taxon>Azospirillaceae</taxon>
        <taxon>Skermanella</taxon>
    </lineage>
</organism>
<keyword evidence="2" id="KW-0238">DNA-binding</keyword>
<dbReference type="PANTHER" id="PTHR30204">
    <property type="entry name" value="REDOX-CYCLING DRUG-SENSING TRANSCRIPTIONAL ACTIVATOR SOXR"/>
    <property type="match status" value="1"/>
</dbReference>
<dbReference type="InterPro" id="IPR009061">
    <property type="entry name" value="DNA-bd_dom_put_sf"/>
</dbReference>
<dbReference type="PRINTS" id="PR00040">
    <property type="entry name" value="HTHMERR"/>
</dbReference>
<evidence type="ECO:0000256" key="3">
    <source>
        <dbReference type="ARBA" id="ARBA00023163"/>
    </source>
</evidence>
<gene>
    <name evidence="6" type="ORF">SAE02_71010</name>
</gene>
<dbReference type="CDD" id="cd04785">
    <property type="entry name" value="HTH_CadR-PbrR-like"/>
    <property type="match status" value="1"/>
</dbReference>
<dbReference type="PROSITE" id="PS50937">
    <property type="entry name" value="HTH_MERR_2"/>
    <property type="match status" value="1"/>
</dbReference>
<proteinExistence type="predicted"/>
<dbReference type="EMBL" id="BJYZ01000055">
    <property type="protein sequence ID" value="GEO42953.1"/>
    <property type="molecule type" value="Genomic_DNA"/>
</dbReference>
<dbReference type="RefSeq" id="WP_044436731.1">
    <property type="nucleotide sequence ID" value="NZ_BJYZ01000055.1"/>
</dbReference>
<dbReference type="Proteomes" id="UP000321523">
    <property type="component" value="Unassembled WGS sequence"/>
</dbReference>
<evidence type="ECO:0000313" key="6">
    <source>
        <dbReference type="EMBL" id="GEO42953.1"/>
    </source>
</evidence>
<dbReference type="Pfam" id="PF09278">
    <property type="entry name" value="MerR-DNA-bind"/>
    <property type="match status" value="1"/>
</dbReference>
<evidence type="ECO:0000256" key="1">
    <source>
        <dbReference type="ARBA" id="ARBA00023015"/>
    </source>
</evidence>
<dbReference type="InterPro" id="IPR047057">
    <property type="entry name" value="MerR_fam"/>
</dbReference>
<comment type="caution">
    <text evidence="6">The sequence shown here is derived from an EMBL/GenBank/DDBJ whole genome shotgun (WGS) entry which is preliminary data.</text>
</comment>
<evidence type="ECO:0000256" key="4">
    <source>
        <dbReference type="SAM" id="Coils"/>
    </source>
</evidence>
<dbReference type="OrthoDB" id="9802944at2"/>
<evidence type="ECO:0000259" key="5">
    <source>
        <dbReference type="PROSITE" id="PS50937"/>
    </source>
</evidence>